<dbReference type="PANTHER" id="PTHR32266">
    <property type="entry name" value="NICOTIANAMINE SYNTHASE 3"/>
    <property type="match status" value="1"/>
</dbReference>
<organism evidence="3 4">
    <name type="scientific">Paenibacillus antri</name>
    <dbReference type="NCBI Taxonomy" id="2582848"/>
    <lineage>
        <taxon>Bacteria</taxon>
        <taxon>Bacillati</taxon>
        <taxon>Bacillota</taxon>
        <taxon>Bacilli</taxon>
        <taxon>Bacillales</taxon>
        <taxon>Paenibacillaceae</taxon>
        <taxon>Paenibacillus</taxon>
    </lineage>
</organism>
<accession>A0A5R9G1A2</accession>
<keyword evidence="1 3" id="KW-0808">Transferase</keyword>
<reference evidence="3 4" key="1">
    <citation type="submission" date="2019-05" db="EMBL/GenBank/DDBJ databases">
        <authorList>
            <person name="Narsing Rao M.P."/>
            <person name="Li W.J."/>
        </authorList>
    </citation>
    <scope>NUCLEOTIDE SEQUENCE [LARGE SCALE GENOMIC DNA]</scope>
    <source>
        <strain evidence="3 4">SYSU_K30003</strain>
    </source>
</reference>
<keyword evidence="4" id="KW-1185">Reference proteome</keyword>
<dbReference type="EMBL" id="VCIW01000017">
    <property type="protein sequence ID" value="TLS50117.1"/>
    <property type="molecule type" value="Genomic_DNA"/>
</dbReference>
<sequence length="292" mass="33170">MTMIYLYDHNHPKMKAGIRMYGHSEALHNPKVAGKYELLLGIKTLDYEIKELTRFSKSCCECYSLLKERIDKLCRFMTDEDNENLWLLYGFHDDVRAHAQRLRESSAQAVCDMEKYHSLCLCDEGRTIFEYLSTLSDSVKEEFVRCRIDETSNVLFIGSGAFPLSALTIAKETGASVLGLDIDTEAVRLSNKIAEASGLRENVRFSGVRIREIDSIREVTHVIIASLVPQKKELLDELKSIVDPNAKIIVRYGNGLKSVFNYPMEGVPDDAWIPRELPSCGKLYDAVLFSQK</sequence>
<dbReference type="CDD" id="cd02440">
    <property type="entry name" value="AdoMet_MTases"/>
    <property type="match status" value="1"/>
</dbReference>
<gene>
    <name evidence="3" type="ORF">FE782_22565</name>
</gene>
<dbReference type="Gene3D" id="3.40.50.150">
    <property type="entry name" value="Vaccinia Virus protein VP39"/>
    <property type="match status" value="1"/>
</dbReference>
<evidence type="ECO:0000256" key="2">
    <source>
        <dbReference type="ARBA" id="ARBA00022691"/>
    </source>
</evidence>
<dbReference type="Pfam" id="PF03059">
    <property type="entry name" value="NAS"/>
    <property type="match status" value="1"/>
</dbReference>
<dbReference type="GO" id="GO:0008168">
    <property type="term" value="F:methyltransferase activity"/>
    <property type="evidence" value="ECO:0007669"/>
    <property type="project" value="UniProtKB-KW"/>
</dbReference>
<dbReference type="AlphaFoldDB" id="A0A5R9G1A2"/>
<dbReference type="Proteomes" id="UP000309676">
    <property type="component" value="Unassembled WGS sequence"/>
</dbReference>
<keyword evidence="2" id="KW-0949">S-adenosyl-L-methionine</keyword>
<dbReference type="InterPro" id="IPR004298">
    <property type="entry name" value="Nicotian_synth"/>
</dbReference>
<dbReference type="SUPFAM" id="SSF53335">
    <property type="entry name" value="S-adenosyl-L-methionine-dependent methyltransferases"/>
    <property type="match status" value="1"/>
</dbReference>
<comment type="caution">
    <text evidence="3">The sequence shown here is derived from an EMBL/GenBank/DDBJ whole genome shotgun (WGS) entry which is preliminary data.</text>
</comment>
<dbReference type="GO" id="GO:0032259">
    <property type="term" value="P:methylation"/>
    <property type="evidence" value="ECO:0007669"/>
    <property type="project" value="UniProtKB-KW"/>
</dbReference>
<proteinExistence type="predicted"/>
<dbReference type="InterPro" id="IPR029063">
    <property type="entry name" value="SAM-dependent_MTases_sf"/>
</dbReference>
<evidence type="ECO:0000256" key="1">
    <source>
        <dbReference type="ARBA" id="ARBA00022679"/>
    </source>
</evidence>
<name>A0A5R9G1A2_9BACL</name>
<protein>
    <submittedName>
        <fullName evidence="3">Methyltransferase domain-containing protein</fullName>
    </submittedName>
</protein>
<evidence type="ECO:0000313" key="3">
    <source>
        <dbReference type="EMBL" id="TLS50117.1"/>
    </source>
</evidence>
<dbReference type="PANTHER" id="PTHR32266:SF12">
    <property type="entry name" value="NICOTIANAMINE SYNTHASE 3"/>
    <property type="match status" value="1"/>
</dbReference>
<dbReference type="GO" id="GO:0030418">
    <property type="term" value="P:nicotianamine biosynthetic process"/>
    <property type="evidence" value="ECO:0007669"/>
    <property type="project" value="InterPro"/>
</dbReference>
<dbReference type="GO" id="GO:0030410">
    <property type="term" value="F:nicotianamine synthase activity"/>
    <property type="evidence" value="ECO:0007669"/>
    <property type="project" value="InterPro"/>
</dbReference>
<keyword evidence="3" id="KW-0489">Methyltransferase</keyword>
<evidence type="ECO:0000313" key="4">
    <source>
        <dbReference type="Proteomes" id="UP000309676"/>
    </source>
</evidence>